<keyword evidence="4" id="KW-0238">DNA-binding</keyword>
<dbReference type="AlphaFoldDB" id="A0A7G3G832"/>
<comment type="function">
    <text evidence="1">Involved in the transposition of the insertion sequence IS5.</text>
</comment>
<dbReference type="PANTHER" id="PTHR35604">
    <property type="entry name" value="TRANSPOSASE INSH FOR INSERTION SEQUENCE ELEMENT IS5A-RELATED"/>
    <property type="match status" value="1"/>
</dbReference>
<organism evidence="8 9">
    <name type="scientific">Iodobacter fluviatilis</name>
    <dbReference type="NCBI Taxonomy" id="537"/>
    <lineage>
        <taxon>Bacteria</taxon>
        <taxon>Pseudomonadati</taxon>
        <taxon>Pseudomonadota</taxon>
        <taxon>Betaproteobacteria</taxon>
        <taxon>Neisseriales</taxon>
        <taxon>Chitinibacteraceae</taxon>
        <taxon>Iodobacter</taxon>
    </lineage>
</organism>
<feature type="domain" description="Transposase InsH N-terminal" evidence="7">
    <location>
        <begin position="3"/>
        <end position="100"/>
    </location>
</feature>
<comment type="similarity">
    <text evidence="2">Belongs to the transposase 11 family.</text>
</comment>
<sequence>MQSLKKKQTRRERFLNHLDQLLPWNELLELTHPHYQKMNGKGRQSISLAVMLKIHIAQIVYNYSDPGMGDALYEVDSLRHFAGIGLDEVPDETTILRFSHLLEKHELAAALFVKINETLSARGLFLKTGTIVDASLITAPTPTKNKLSARDPDMHSSKKGNMWHFGGKVHIGVDSETGLTHSIVFTSGNVSDINEVVHLLQGEETCLQGDAGYLGIDKREEIQATQLKQFAIAKRPGQLKKIKHTPGITARPLIDLLLNVEHELASRRAKVEHVFRDLKIRFGYAKVRYCAFRAKND</sequence>
<evidence type="ECO:0000313" key="8">
    <source>
        <dbReference type="EMBL" id="QBC43477.1"/>
    </source>
</evidence>
<keyword evidence="5" id="KW-0233">DNA recombination</keyword>
<keyword evidence="3" id="KW-0815">Transposition</keyword>
<evidence type="ECO:0000259" key="6">
    <source>
        <dbReference type="Pfam" id="PF01609"/>
    </source>
</evidence>
<proteinExistence type="inferred from homology"/>
<reference evidence="8 9" key="1">
    <citation type="submission" date="2018-01" db="EMBL/GenBank/DDBJ databases">
        <title>Genome sequence of Iodobacter sp. strain PCH194 isolated from Indian Trans-Himalaya.</title>
        <authorList>
            <person name="Kumar V."/>
            <person name="Thakur V."/>
            <person name="Kumar S."/>
            <person name="Singh D."/>
        </authorList>
    </citation>
    <scope>NUCLEOTIDE SEQUENCE [LARGE SCALE GENOMIC DNA]</scope>
    <source>
        <strain evidence="8 9">PCH194</strain>
    </source>
</reference>
<name>A0A7G3G832_9NEIS</name>
<accession>A0A7G3G832</accession>
<dbReference type="Pfam" id="PF01609">
    <property type="entry name" value="DDE_Tnp_1"/>
    <property type="match status" value="1"/>
</dbReference>
<dbReference type="RefSeq" id="WP_130106057.1">
    <property type="nucleotide sequence ID" value="NZ_CP025781.1"/>
</dbReference>
<dbReference type="InterPro" id="IPR002559">
    <property type="entry name" value="Transposase_11"/>
</dbReference>
<dbReference type="PANTHER" id="PTHR35604:SF2">
    <property type="entry name" value="TRANSPOSASE INSH FOR INSERTION SEQUENCE ELEMENT IS5A-RELATED"/>
    <property type="match status" value="1"/>
</dbReference>
<protein>
    <submittedName>
        <fullName evidence="8">IS5/IS1182 family transposase</fullName>
    </submittedName>
</protein>
<evidence type="ECO:0000256" key="5">
    <source>
        <dbReference type="ARBA" id="ARBA00023172"/>
    </source>
</evidence>
<dbReference type="GO" id="GO:0003677">
    <property type="term" value="F:DNA binding"/>
    <property type="evidence" value="ECO:0007669"/>
    <property type="project" value="UniProtKB-KW"/>
</dbReference>
<keyword evidence="9" id="KW-1185">Reference proteome</keyword>
<dbReference type="KEGG" id="ifl:C1H71_07950"/>
<evidence type="ECO:0000256" key="4">
    <source>
        <dbReference type="ARBA" id="ARBA00023125"/>
    </source>
</evidence>
<dbReference type="GO" id="GO:0004803">
    <property type="term" value="F:transposase activity"/>
    <property type="evidence" value="ECO:0007669"/>
    <property type="project" value="InterPro"/>
</dbReference>
<gene>
    <name evidence="8" type="ORF">C1H71_07950</name>
</gene>
<dbReference type="InterPro" id="IPR047959">
    <property type="entry name" value="Transpos_IS5"/>
</dbReference>
<feature type="domain" description="Transposase IS4-like" evidence="6">
    <location>
        <begin position="127"/>
        <end position="294"/>
    </location>
</feature>
<dbReference type="NCBIfam" id="NF033581">
    <property type="entry name" value="transpos_IS5_4"/>
    <property type="match status" value="1"/>
</dbReference>
<dbReference type="Pfam" id="PF05598">
    <property type="entry name" value="DUF772"/>
    <property type="match status" value="1"/>
</dbReference>
<dbReference type="InterPro" id="IPR008490">
    <property type="entry name" value="Transposase_InsH_N"/>
</dbReference>
<dbReference type="GO" id="GO:0006313">
    <property type="term" value="P:DNA transposition"/>
    <property type="evidence" value="ECO:0007669"/>
    <property type="project" value="InterPro"/>
</dbReference>
<evidence type="ECO:0000256" key="2">
    <source>
        <dbReference type="ARBA" id="ARBA00010075"/>
    </source>
</evidence>
<evidence type="ECO:0000256" key="1">
    <source>
        <dbReference type="ARBA" id="ARBA00003544"/>
    </source>
</evidence>
<evidence type="ECO:0000259" key="7">
    <source>
        <dbReference type="Pfam" id="PF05598"/>
    </source>
</evidence>
<evidence type="ECO:0000256" key="3">
    <source>
        <dbReference type="ARBA" id="ARBA00022578"/>
    </source>
</evidence>
<dbReference type="EMBL" id="CP025781">
    <property type="protein sequence ID" value="QBC43477.1"/>
    <property type="molecule type" value="Genomic_DNA"/>
</dbReference>
<dbReference type="Proteomes" id="UP000515917">
    <property type="component" value="Chromosome"/>
</dbReference>
<evidence type="ECO:0000313" key="9">
    <source>
        <dbReference type="Proteomes" id="UP000515917"/>
    </source>
</evidence>